<keyword evidence="2" id="KW-1185">Reference proteome</keyword>
<sequence length="98" mass="11151">MTDRLHLLYVVALLAETPDEKVSIGQVGTIVEELTDDMYEVEFADAKGRTLTTCAVEAKYLLKLWHELATQPFSNHYNKDHPILHQLLILLLPILHNA</sequence>
<dbReference type="Proteomes" id="UP001597469">
    <property type="component" value="Unassembled WGS sequence"/>
</dbReference>
<organism evidence="1 2">
    <name type="scientific">Spirosoma soli</name>
    <dbReference type="NCBI Taxonomy" id="1770529"/>
    <lineage>
        <taxon>Bacteria</taxon>
        <taxon>Pseudomonadati</taxon>
        <taxon>Bacteroidota</taxon>
        <taxon>Cytophagia</taxon>
        <taxon>Cytophagales</taxon>
        <taxon>Cytophagaceae</taxon>
        <taxon>Spirosoma</taxon>
    </lineage>
</organism>
<evidence type="ECO:0000313" key="1">
    <source>
        <dbReference type="EMBL" id="MFD2572188.1"/>
    </source>
</evidence>
<comment type="caution">
    <text evidence="1">The sequence shown here is derived from an EMBL/GenBank/DDBJ whole genome shotgun (WGS) entry which is preliminary data.</text>
</comment>
<name>A0ABW5M7L4_9BACT</name>
<dbReference type="InterPro" id="IPR032568">
    <property type="entry name" value="DUF4926"/>
</dbReference>
<evidence type="ECO:0000313" key="2">
    <source>
        <dbReference type="Proteomes" id="UP001597469"/>
    </source>
</evidence>
<dbReference type="Pfam" id="PF16277">
    <property type="entry name" value="DUF4926"/>
    <property type="match status" value="1"/>
</dbReference>
<dbReference type="EMBL" id="JBHULN010000009">
    <property type="protein sequence ID" value="MFD2572188.1"/>
    <property type="molecule type" value="Genomic_DNA"/>
</dbReference>
<gene>
    <name evidence="1" type="ORF">ACFSUS_16205</name>
</gene>
<accession>A0ABW5M7L4</accession>
<reference evidence="2" key="1">
    <citation type="journal article" date="2019" name="Int. J. Syst. Evol. Microbiol.">
        <title>The Global Catalogue of Microorganisms (GCM) 10K type strain sequencing project: providing services to taxonomists for standard genome sequencing and annotation.</title>
        <authorList>
            <consortium name="The Broad Institute Genomics Platform"/>
            <consortium name="The Broad Institute Genome Sequencing Center for Infectious Disease"/>
            <person name="Wu L."/>
            <person name="Ma J."/>
        </authorList>
    </citation>
    <scope>NUCLEOTIDE SEQUENCE [LARGE SCALE GENOMIC DNA]</scope>
    <source>
        <strain evidence="2">KCTC 42805</strain>
    </source>
</reference>
<dbReference type="RefSeq" id="WP_381524348.1">
    <property type="nucleotide sequence ID" value="NZ_JBHULN010000009.1"/>
</dbReference>
<protein>
    <submittedName>
        <fullName evidence="1">DUF4926 domain-containing protein</fullName>
    </submittedName>
</protein>
<proteinExistence type="predicted"/>